<sequence>MAPHEYHYADSSDEESEKFDHSFEKRQIAWQFGCIVSLIQPNLVLKQGAKVRPAEMRAMRLVQEHTPDIPIPRIRASEFRFEKNGIPCTLPAYIAPPTALLLATLY</sequence>
<keyword evidence="2" id="KW-1185">Reference proteome</keyword>
<organism evidence="1 2">
    <name type="scientific">Ophiocordyceps sinensis</name>
    <dbReference type="NCBI Taxonomy" id="72228"/>
    <lineage>
        <taxon>Eukaryota</taxon>
        <taxon>Fungi</taxon>
        <taxon>Dikarya</taxon>
        <taxon>Ascomycota</taxon>
        <taxon>Pezizomycotina</taxon>
        <taxon>Sordariomycetes</taxon>
        <taxon>Hypocreomycetidae</taxon>
        <taxon>Hypocreales</taxon>
        <taxon>Ophiocordycipitaceae</taxon>
        <taxon>Ophiocordyceps</taxon>
    </lineage>
</organism>
<evidence type="ECO:0000313" key="1">
    <source>
        <dbReference type="EMBL" id="KAF4510169.1"/>
    </source>
</evidence>
<proteinExistence type="predicted"/>
<reference evidence="1 2" key="1">
    <citation type="journal article" date="2020" name="Genome Biol. Evol.">
        <title>A new high-quality draft genome assembly of the Chinese cordyceps Ophiocordyceps sinensis.</title>
        <authorList>
            <person name="Shu R."/>
            <person name="Zhang J."/>
            <person name="Meng Q."/>
            <person name="Zhang H."/>
            <person name="Zhou G."/>
            <person name="Li M."/>
            <person name="Wu P."/>
            <person name="Zhao Y."/>
            <person name="Chen C."/>
            <person name="Qin Q."/>
        </authorList>
    </citation>
    <scope>NUCLEOTIDE SEQUENCE [LARGE SCALE GENOMIC DNA]</scope>
    <source>
        <strain evidence="1 2">IOZ07</strain>
    </source>
</reference>
<evidence type="ECO:0000313" key="2">
    <source>
        <dbReference type="Proteomes" id="UP000557566"/>
    </source>
</evidence>
<gene>
    <name evidence="1" type="ORF">G6O67_002081</name>
</gene>
<name>A0A8H4V6X2_9HYPO</name>
<dbReference type="EMBL" id="JAAVMX010000003">
    <property type="protein sequence ID" value="KAF4510169.1"/>
    <property type="molecule type" value="Genomic_DNA"/>
</dbReference>
<dbReference type="AlphaFoldDB" id="A0A8H4V6X2"/>
<protein>
    <submittedName>
        <fullName evidence="1">Uncharacterized protein</fullName>
    </submittedName>
</protein>
<comment type="caution">
    <text evidence="1">The sequence shown here is derived from an EMBL/GenBank/DDBJ whole genome shotgun (WGS) entry which is preliminary data.</text>
</comment>
<dbReference type="OrthoDB" id="5404599at2759"/>
<accession>A0A8H4V6X2</accession>
<dbReference type="Proteomes" id="UP000557566">
    <property type="component" value="Unassembled WGS sequence"/>
</dbReference>